<dbReference type="AlphaFoldDB" id="A0A0B8Q7J1"/>
<dbReference type="Proteomes" id="UP000031666">
    <property type="component" value="Unassembled WGS sequence"/>
</dbReference>
<accession>A0A0B8Q7J1</accession>
<dbReference type="PANTHER" id="PTHR11328:SF24">
    <property type="entry name" value="MAJOR FACILITATOR SUPERFAMILY (MFS) PROFILE DOMAIN-CONTAINING PROTEIN"/>
    <property type="match status" value="1"/>
</dbReference>
<dbReference type="GO" id="GO:0005886">
    <property type="term" value="C:plasma membrane"/>
    <property type="evidence" value="ECO:0007669"/>
    <property type="project" value="TreeGrafter"/>
</dbReference>
<feature type="transmembrane region" description="Helical" evidence="2">
    <location>
        <begin position="346"/>
        <end position="367"/>
    </location>
</feature>
<reference evidence="3 4" key="1">
    <citation type="submission" date="2015-01" db="EMBL/GenBank/DDBJ databases">
        <title>Vibrio sp. C94 JCM 19241 whole genome shotgun sequence.</title>
        <authorList>
            <person name="Sawabe T."/>
            <person name="Meirelles P."/>
            <person name="Feng G."/>
            <person name="Sayaka M."/>
            <person name="Hattori M."/>
            <person name="Ohkuma M."/>
        </authorList>
    </citation>
    <scope>NUCLEOTIDE SEQUENCE [LARGE SCALE GENOMIC DNA]</scope>
    <source>
        <strain evidence="4">JCM 19241</strain>
    </source>
</reference>
<sequence>MMGTLCDRLFSKSRGEKFRPFLLKGSWPVIVAAILVFWAPEGLSDTQKLVWAYTTYIVYGMAYTFINIPYGSLATVMTKDPGERASLSGARAIGGMLGTVSCNIVVPFMLATFSDDLSKAYLYSITILGVIAFLGYLFTYSTTSENIRHEPTESDESVSFMQTVSTLKNNKPFLCVSIASTLMLTAMLGQMSILYYYLSENLSGALWIISFNAIVQVGTTLVLASMVGKLTKKFGAKKLMLTGFSMTAVIALIAFLLPTGVYGTLFFFILGTPFLLLPNILIWANVADCIDYNYEISGQRNEGVIYSSYSFMRKVGQAIAGFIAGMGLSIIGYQAGLEIQSETTLFGLKAFMFLVPAVAMTLCFLLYKFMWTLGEDSQEAEPQSPQESMH</sequence>
<gene>
    <name evidence="3" type="ORF">JCM19241_894</name>
</gene>
<dbReference type="STRING" id="1481914.JCM19241_894"/>
<dbReference type="Pfam" id="PF13347">
    <property type="entry name" value="MFS_2"/>
    <property type="match status" value="1"/>
</dbReference>
<feature type="transmembrane region" description="Helical" evidence="2">
    <location>
        <begin position="51"/>
        <end position="71"/>
    </location>
</feature>
<keyword evidence="2" id="KW-1133">Transmembrane helix</keyword>
<feature type="transmembrane region" description="Helical" evidence="2">
    <location>
        <begin position="120"/>
        <end position="139"/>
    </location>
</feature>
<dbReference type="InterPro" id="IPR036259">
    <property type="entry name" value="MFS_trans_sf"/>
</dbReference>
<reference evidence="3 4" key="2">
    <citation type="submission" date="2015-01" db="EMBL/GenBank/DDBJ databases">
        <authorList>
            <consortium name="NBRP consortium"/>
            <person name="Sawabe T."/>
            <person name="Meirelles P."/>
            <person name="Feng G."/>
            <person name="Sayaka M."/>
            <person name="Hattori M."/>
            <person name="Ohkuma M."/>
        </authorList>
    </citation>
    <scope>NUCLEOTIDE SEQUENCE [LARGE SCALE GENOMIC DNA]</scope>
    <source>
        <strain evidence="4">JCM 19241</strain>
    </source>
</reference>
<keyword evidence="2" id="KW-0812">Transmembrane</keyword>
<dbReference type="NCBIfam" id="TIGR00792">
    <property type="entry name" value="gph"/>
    <property type="match status" value="1"/>
</dbReference>
<protein>
    <submittedName>
        <fullName evidence="3">Glucuronide transporter UidB</fullName>
    </submittedName>
</protein>
<feature type="transmembrane region" description="Helical" evidence="2">
    <location>
        <begin position="263"/>
        <end position="284"/>
    </location>
</feature>
<keyword evidence="2" id="KW-0472">Membrane</keyword>
<dbReference type="PANTHER" id="PTHR11328">
    <property type="entry name" value="MAJOR FACILITATOR SUPERFAMILY DOMAIN-CONTAINING PROTEIN"/>
    <property type="match status" value="1"/>
</dbReference>
<feature type="transmembrane region" description="Helical" evidence="2">
    <location>
        <begin position="92"/>
        <end position="114"/>
    </location>
</feature>
<dbReference type="GO" id="GO:0006814">
    <property type="term" value="P:sodium ion transport"/>
    <property type="evidence" value="ECO:0007669"/>
    <property type="project" value="InterPro"/>
</dbReference>
<comment type="caution">
    <text evidence="3">The sequence shown here is derived from an EMBL/GenBank/DDBJ whole genome shotgun (WGS) entry which is preliminary data.</text>
</comment>
<evidence type="ECO:0000313" key="4">
    <source>
        <dbReference type="Proteomes" id="UP000031666"/>
    </source>
</evidence>
<feature type="transmembrane region" description="Helical" evidence="2">
    <location>
        <begin position="315"/>
        <end position="334"/>
    </location>
</feature>
<evidence type="ECO:0000256" key="1">
    <source>
        <dbReference type="ARBA" id="ARBA00009617"/>
    </source>
</evidence>
<feature type="transmembrane region" description="Helical" evidence="2">
    <location>
        <begin position="21"/>
        <end position="39"/>
    </location>
</feature>
<feature type="transmembrane region" description="Helical" evidence="2">
    <location>
        <begin position="173"/>
        <end position="198"/>
    </location>
</feature>
<dbReference type="EMBL" id="BBSC01000003">
    <property type="protein sequence ID" value="GAM74551.1"/>
    <property type="molecule type" value="Genomic_DNA"/>
</dbReference>
<dbReference type="InterPro" id="IPR001927">
    <property type="entry name" value="Na/Gal_symport"/>
</dbReference>
<evidence type="ECO:0000313" key="3">
    <source>
        <dbReference type="EMBL" id="GAM74551.1"/>
    </source>
</evidence>
<name>A0A0B8Q7J1_9VIBR</name>
<dbReference type="InterPro" id="IPR039672">
    <property type="entry name" value="MFS_2"/>
</dbReference>
<dbReference type="GO" id="GO:0015293">
    <property type="term" value="F:symporter activity"/>
    <property type="evidence" value="ECO:0007669"/>
    <property type="project" value="InterPro"/>
</dbReference>
<dbReference type="SUPFAM" id="SSF103473">
    <property type="entry name" value="MFS general substrate transporter"/>
    <property type="match status" value="1"/>
</dbReference>
<dbReference type="Gene3D" id="1.20.1250.20">
    <property type="entry name" value="MFS general substrate transporter like domains"/>
    <property type="match status" value="1"/>
</dbReference>
<evidence type="ECO:0000256" key="2">
    <source>
        <dbReference type="SAM" id="Phobius"/>
    </source>
</evidence>
<feature type="transmembrane region" description="Helical" evidence="2">
    <location>
        <begin position="204"/>
        <end position="227"/>
    </location>
</feature>
<comment type="similarity">
    <text evidence="1">Belongs to the sodium:galactoside symporter (TC 2.A.2) family.</text>
</comment>
<organism evidence="3 4">
    <name type="scientific">Vibrio ishigakensis</name>
    <dbReference type="NCBI Taxonomy" id="1481914"/>
    <lineage>
        <taxon>Bacteria</taxon>
        <taxon>Pseudomonadati</taxon>
        <taxon>Pseudomonadota</taxon>
        <taxon>Gammaproteobacteria</taxon>
        <taxon>Vibrionales</taxon>
        <taxon>Vibrionaceae</taxon>
        <taxon>Vibrio</taxon>
    </lineage>
</organism>
<feature type="transmembrane region" description="Helical" evidence="2">
    <location>
        <begin position="239"/>
        <end position="257"/>
    </location>
</feature>
<dbReference type="GO" id="GO:0008643">
    <property type="term" value="P:carbohydrate transport"/>
    <property type="evidence" value="ECO:0007669"/>
    <property type="project" value="InterPro"/>
</dbReference>
<proteinExistence type="inferred from homology"/>